<reference evidence="4 5" key="1">
    <citation type="journal article" date="2015" name="Int. J. Syst. Evol. Microbiol.">
        <title>Flavisolibacter ginsenosidimutans sp. nov., with ginsenoside-converting activity isolated from soil used for cultivating ginseng.</title>
        <authorList>
            <person name="Zhao Y."/>
            <person name="Liu Q."/>
            <person name="Kang M.S."/>
            <person name="Jin F."/>
            <person name="Yu H."/>
            <person name="Im W.T."/>
        </authorList>
    </citation>
    <scope>NUCLEOTIDE SEQUENCE [LARGE SCALE GENOMIC DNA]</scope>
    <source>
        <strain evidence="4 5">Gsoil 636</strain>
    </source>
</reference>
<evidence type="ECO:0000256" key="1">
    <source>
        <dbReference type="ARBA" id="ARBA00022553"/>
    </source>
</evidence>
<dbReference type="InterPro" id="IPR001789">
    <property type="entry name" value="Sig_transdc_resp-reg_receiver"/>
</dbReference>
<feature type="domain" description="Response regulatory" evidence="3">
    <location>
        <begin position="13"/>
        <end position="126"/>
    </location>
</feature>
<dbReference type="CDD" id="cd00156">
    <property type="entry name" value="REC"/>
    <property type="match status" value="1"/>
</dbReference>
<dbReference type="OrthoDB" id="9789181at2"/>
<dbReference type="RefSeq" id="WP_146781551.1">
    <property type="nucleotide sequence ID" value="NZ_BAABIO010000006.1"/>
</dbReference>
<dbReference type="AlphaFoldDB" id="A0A5B8UDG8"/>
<gene>
    <name evidence="4" type="ORF">FSB75_00990</name>
</gene>
<dbReference type="GO" id="GO:0000160">
    <property type="term" value="P:phosphorelay signal transduction system"/>
    <property type="evidence" value="ECO:0007669"/>
    <property type="project" value="InterPro"/>
</dbReference>
<keyword evidence="5" id="KW-1185">Reference proteome</keyword>
<dbReference type="SUPFAM" id="SSF52172">
    <property type="entry name" value="CheY-like"/>
    <property type="match status" value="1"/>
</dbReference>
<dbReference type="Pfam" id="PF00072">
    <property type="entry name" value="Response_reg"/>
    <property type="match status" value="1"/>
</dbReference>
<organism evidence="4 5">
    <name type="scientific">Flavisolibacter ginsenosidimutans</name>
    <dbReference type="NCBI Taxonomy" id="661481"/>
    <lineage>
        <taxon>Bacteria</taxon>
        <taxon>Pseudomonadati</taxon>
        <taxon>Bacteroidota</taxon>
        <taxon>Chitinophagia</taxon>
        <taxon>Chitinophagales</taxon>
        <taxon>Chitinophagaceae</taxon>
        <taxon>Flavisolibacter</taxon>
    </lineage>
</organism>
<proteinExistence type="predicted"/>
<dbReference type="InterPro" id="IPR050595">
    <property type="entry name" value="Bact_response_regulator"/>
</dbReference>
<feature type="modified residue" description="4-aspartylphosphate" evidence="2">
    <location>
        <position position="62"/>
    </location>
</feature>
<dbReference type="Proteomes" id="UP000321204">
    <property type="component" value="Chromosome"/>
</dbReference>
<dbReference type="PANTHER" id="PTHR44591">
    <property type="entry name" value="STRESS RESPONSE REGULATOR PROTEIN 1"/>
    <property type="match status" value="1"/>
</dbReference>
<protein>
    <submittedName>
        <fullName evidence="4">Response regulator</fullName>
    </submittedName>
</protein>
<evidence type="ECO:0000313" key="4">
    <source>
        <dbReference type="EMBL" id="QEC54533.1"/>
    </source>
</evidence>
<dbReference type="Gene3D" id="3.40.50.2300">
    <property type="match status" value="1"/>
</dbReference>
<keyword evidence="1 2" id="KW-0597">Phosphoprotein</keyword>
<evidence type="ECO:0000259" key="3">
    <source>
        <dbReference type="PROSITE" id="PS50110"/>
    </source>
</evidence>
<dbReference type="PROSITE" id="PS50110">
    <property type="entry name" value="RESPONSE_REGULATORY"/>
    <property type="match status" value="1"/>
</dbReference>
<dbReference type="EMBL" id="CP042433">
    <property type="protein sequence ID" value="QEC54533.1"/>
    <property type="molecule type" value="Genomic_DNA"/>
</dbReference>
<dbReference type="KEGG" id="fgg:FSB75_00990"/>
<evidence type="ECO:0000256" key="2">
    <source>
        <dbReference type="PROSITE-ProRule" id="PRU00169"/>
    </source>
</evidence>
<dbReference type="PANTHER" id="PTHR44591:SF3">
    <property type="entry name" value="RESPONSE REGULATORY DOMAIN-CONTAINING PROTEIN"/>
    <property type="match status" value="1"/>
</dbReference>
<evidence type="ECO:0000313" key="5">
    <source>
        <dbReference type="Proteomes" id="UP000321204"/>
    </source>
</evidence>
<dbReference type="InterPro" id="IPR011006">
    <property type="entry name" value="CheY-like_superfamily"/>
</dbReference>
<sequence>MEQPTLESTKTKKVLIIEDEGDMCLLLNILLNGKEMELEHVKDLAAAQAYLEQTQPAVVILDNKLPDGYGVDFIGFIKKNYPNIRIIMISGFDASAEDVALENGADVFLQKPFTRDQLYQAIKGLMN</sequence>
<name>A0A5B8UDG8_9BACT</name>
<dbReference type="SMART" id="SM00448">
    <property type="entry name" value="REC"/>
    <property type="match status" value="1"/>
</dbReference>
<accession>A0A5B8UDG8</accession>